<gene>
    <name evidence="2" type="ORF">MNODULE_19770</name>
</gene>
<reference evidence="2 3" key="1">
    <citation type="journal article" date="2020" name="Nature">
        <title>Bacterial chemolithoautotrophy via manganese oxidation.</title>
        <authorList>
            <person name="Yu H."/>
            <person name="Leadbetter J.R."/>
        </authorList>
    </citation>
    <scope>NUCLEOTIDE SEQUENCE [LARGE SCALE GENOMIC DNA]</scope>
    <source>
        <strain evidence="2 3">Mn-1</strain>
    </source>
</reference>
<sequence>MTLSVAIKMRPSILIGILFLALSVHAADPVSAKLEAIYAQYEALAVEDGEKRIEGLIRLDQELRKLIDKPWTVENRPIDGDLWMKKYSTLGVTIGHYSGSLQYTGKLLEEAKKLDVKSQYSSYTDYADIFSGAGSFSGAFGMPNIEAALKYEEKFPKGPFIEDTLIIIGNFYDDLYKTLKIEETETSSESKGPCHSEYINKSPGIEKAEAAKQMAIKYYAKILALGTENKASNAAIAMWKKSLERGSSAGWHFCSD</sequence>
<evidence type="ECO:0000256" key="1">
    <source>
        <dbReference type="SAM" id="SignalP"/>
    </source>
</evidence>
<proteinExistence type="predicted"/>
<feature type="signal peptide" evidence="1">
    <location>
        <begin position="1"/>
        <end position="26"/>
    </location>
</feature>
<feature type="chain" id="PRO_5031464600" evidence="1">
    <location>
        <begin position="27"/>
        <end position="256"/>
    </location>
</feature>
<accession>A0A7X6ICX2</accession>
<keyword evidence="3" id="KW-1185">Reference proteome</keyword>
<protein>
    <submittedName>
        <fullName evidence="2">Uncharacterized protein</fullName>
    </submittedName>
</protein>
<evidence type="ECO:0000313" key="2">
    <source>
        <dbReference type="EMBL" id="NKE72996.1"/>
    </source>
</evidence>
<keyword evidence="1" id="KW-0732">Signal</keyword>
<dbReference type="AlphaFoldDB" id="A0A7X6ICX2"/>
<dbReference type="Proteomes" id="UP000534783">
    <property type="component" value="Unassembled WGS sequence"/>
</dbReference>
<organism evidence="2 3">
    <name type="scientific">Candidatus Manganitrophus noduliformans</name>
    <dbReference type="NCBI Taxonomy" id="2606439"/>
    <lineage>
        <taxon>Bacteria</taxon>
        <taxon>Pseudomonadati</taxon>
        <taxon>Nitrospirota</taxon>
        <taxon>Nitrospiria</taxon>
        <taxon>Candidatus Troglogloeales</taxon>
        <taxon>Candidatus Manganitrophaceae</taxon>
        <taxon>Candidatus Manganitrophus</taxon>
    </lineage>
</organism>
<comment type="caution">
    <text evidence="2">The sequence shown here is derived from an EMBL/GenBank/DDBJ whole genome shotgun (WGS) entry which is preliminary data.</text>
</comment>
<dbReference type="EMBL" id="VTOW01000004">
    <property type="protein sequence ID" value="NKE72996.1"/>
    <property type="molecule type" value="Genomic_DNA"/>
</dbReference>
<name>A0A7X6ICX2_9BACT</name>
<evidence type="ECO:0000313" key="3">
    <source>
        <dbReference type="Proteomes" id="UP000534783"/>
    </source>
</evidence>
<dbReference type="RefSeq" id="WP_168062927.1">
    <property type="nucleotide sequence ID" value="NZ_VTOW01000004.1"/>
</dbReference>